<evidence type="ECO:0000313" key="1">
    <source>
        <dbReference type="EMBL" id="VEL35529.1"/>
    </source>
</evidence>
<dbReference type="AlphaFoldDB" id="A0A3S5C4V0"/>
<dbReference type="Proteomes" id="UP000784294">
    <property type="component" value="Unassembled WGS sequence"/>
</dbReference>
<protein>
    <submittedName>
        <fullName evidence="1">Uncharacterized protein</fullName>
    </submittedName>
</protein>
<keyword evidence="2" id="KW-1185">Reference proteome</keyword>
<organism evidence="1 2">
    <name type="scientific">Protopolystoma xenopodis</name>
    <dbReference type="NCBI Taxonomy" id="117903"/>
    <lineage>
        <taxon>Eukaryota</taxon>
        <taxon>Metazoa</taxon>
        <taxon>Spiralia</taxon>
        <taxon>Lophotrochozoa</taxon>
        <taxon>Platyhelminthes</taxon>
        <taxon>Monogenea</taxon>
        <taxon>Polyopisthocotylea</taxon>
        <taxon>Polystomatidea</taxon>
        <taxon>Polystomatidae</taxon>
        <taxon>Protopolystoma</taxon>
    </lineage>
</organism>
<comment type="caution">
    <text evidence="1">The sequence shown here is derived from an EMBL/GenBank/DDBJ whole genome shotgun (WGS) entry which is preliminary data.</text>
</comment>
<sequence>MASACRSRKKSSPLLVWDSEVSRARPRLLSKTHFDSSIRLSPDEEEQQVCTLQRAFSQPTLQGDSAGADDGKHQFVFRSGRTQSDDSASVTGFPDPYFTHNSRLLVAVARPVRKSHRHQPYVICADSVWQRKQAINLTRSAIAFRSQFAAISFVFVTPAIPLGPIKSPISQVGSRPLSVLHLRVKRHGTD</sequence>
<evidence type="ECO:0000313" key="2">
    <source>
        <dbReference type="Proteomes" id="UP000784294"/>
    </source>
</evidence>
<dbReference type="EMBL" id="CAAALY010250046">
    <property type="protein sequence ID" value="VEL35529.1"/>
    <property type="molecule type" value="Genomic_DNA"/>
</dbReference>
<reference evidence="1" key="1">
    <citation type="submission" date="2018-11" db="EMBL/GenBank/DDBJ databases">
        <authorList>
            <consortium name="Pathogen Informatics"/>
        </authorList>
    </citation>
    <scope>NUCLEOTIDE SEQUENCE</scope>
</reference>
<name>A0A3S5C4V0_9PLAT</name>
<proteinExistence type="predicted"/>
<gene>
    <name evidence="1" type="ORF">PXEA_LOCUS28969</name>
</gene>
<accession>A0A3S5C4V0</accession>